<accession>A0A068TCL5</accession>
<protein>
    <submittedName>
        <fullName evidence="1">Uncharacterized protein</fullName>
    </submittedName>
</protein>
<name>A0A068TCL5_NEOGA</name>
<organism evidence="1 2">
    <name type="scientific">Neorhizobium galegae bv. officinalis bv. officinalis str. HAMBI 1141</name>
    <dbReference type="NCBI Taxonomy" id="1028801"/>
    <lineage>
        <taxon>Bacteria</taxon>
        <taxon>Pseudomonadati</taxon>
        <taxon>Pseudomonadota</taxon>
        <taxon>Alphaproteobacteria</taxon>
        <taxon>Hyphomicrobiales</taxon>
        <taxon>Rhizobiaceae</taxon>
        <taxon>Rhizobium/Agrobacterium group</taxon>
        <taxon>Neorhizobium</taxon>
    </lineage>
</organism>
<sequence length="53" mass="5907">MGLRLCERLPRKLRRGEAAGSMISDLVDYLAQPGAKLMEQEQINPQIPNIIAT</sequence>
<dbReference type="AlphaFoldDB" id="A0A068TCL5"/>
<proteinExistence type="predicted"/>
<dbReference type="EMBL" id="HG938355">
    <property type="protein sequence ID" value="CDN56173.1"/>
    <property type="molecule type" value="Genomic_DNA"/>
</dbReference>
<gene>
    <name evidence="1" type="ORF">RG1141_CH38460</name>
</gene>
<reference evidence="2" key="1">
    <citation type="journal article" date="2014" name="BMC Genomics">
        <title>Genome sequencing of two Neorhizobium galegae strains reveals a noeT gene responsible for the unusual acetylation of the nodulation factors.</title>
        <authorList>
            <person name="Osterman J."/>
            <person name="Marsh J."/>
            <person name="Laine P.K."/>
            <person name="Zeng Z."/>
            <person name="Alatalo E."/>
            <person name="Sullivan J.T."/>
            <person name="Young J.P."/>
            <person name="Thomas-Oates J."/>
            <person name="Paulin L."/>
            <person name="Lindstrom K."/>
        </authorList>
    </citation>
    <scope>NUCLEOTIDE SEQUENCE [LARGE SCALE GENOMIC DNA]</scope>
    <source>
        <strain evidence="2">HAMBI 1141</strain>
    </source>
</reference>
<evidence type="ECO:0000313" key="2">
    <source>
        <dbReference type="Proteomes" id="UP000028186"/>
    </source>
</evidence>
<dbReference type="KEGG" id="ngl:RG1141_CH38460"/>
<dbReference type="HOGENOM" id="CLU_3063905_0_0_5"/>
<evidence type="ECO:0000313" key="1">
    <source>
        <dbReference type="EMBL" id="CDN56173.1"/>
    </source>
</evidence>
<dbReference type="Proteomes" id="UP000028186">
    <property type="component" value="Chromosome I"/>
</dbReference>